<keyword evidence="1" id="KW-0732">Signal</keyword>
<reference evidence="2" key="1">
    <citation type="submission" date="2023-08" db="EMBL/GenBank/DDBJ databases">
        <title>Emergence of clinically-relevant ST2 carbapenem-resistant Acinetobacter baumannii strains in hospital sewages in Zhejiang, East of China.</title>
        <authorList>
            <person name="Kaichao C."/>
            <person name="Zhang R."/>
        </authorList>
    </citation>
    <scope>NUCLEOTIDE SEQUENCE</scope>
    <source>
        <strain evidence="2">M-SY-60</strain>
    </source>
</reference>
<dbReference type="EMBL" id="JAVIDA010000022">
    <property type="protein sequence ID" value="MDQ9072560.1"/>
    <property type="molecule type" value="Genomic_DNA"/>
</dbReference>
<comment type="caution">
    <text evidence="2">The sequence shown here is derived from an EMBL/GenBank/DDBJ whole genome shotgun (WGS) entry which is preliminary data.</text>
</comment>
<dbReference type="InterPro" id="IPR025737">
    <property type="entry name" value="FApF"/>
</dbReference>
<feature type="signal peptide" evidence="1">
    <location>
        <begin position="1"/>
        <end position="21"/>
    </location>
</feature>
<evidence type="ECO:0000256" key="1">
    <source>
        <dbReference type="SAM" id="SignalP"/>
    </source>
</evidence>
<protein>
    <submittedName>
        <fullName evidence="2">Transporter</fullName>
    </submittedName>
</protein>
<evidence type="ECO:0000313" key="3">
    <source>
        <dbReference type="Proteomes" id="UP001243195"/>
    </source>
</evidence>
<dbReference type="Proteomes" id="UP001243195">
    <property type="component" value="Unassembled WGS sequence"/>
</dbReference>
<accession>A0AAW8JMW1</accession>
<proteinExistence type="predicted"/>
<feature type="chain" id="PRO_5043331215" evidence="1">
    <location>
        <begin position="22"/>
        <end position="255"/>
    </location>
</feature>
<gene>
    <name evidence="2" type="ORF">RFH51_13950</name>
</gene>
<name>A0AAW8JMW1_9GAMM</name>
<dbReference type="Pfam" id="PF13557">
    <property type="entry name" value="Phenol_MetA_deg"/>
    <property type="match status" value="1"/>
</dbReference>
<evidence type="ECO:0000313" key="2">
    <source>
        <dbReference type="EMBL" id="MDQ9072560.1"/>
    </source>
</evidence>
<organism evidence="2 3">
    <name type="scientific">Acinetobacter gerneri</name>
    <dbReference type="NCBI Taxonomy" id="202952"/>
    <lineage>
        <taxon>Bacteria</taxon>
        <taxon>Pseudomonadati</taxon>
        <taxon>Pseudomonadota</taxon>
        <taxon>Gammaproteobacteria</taxon>
        <taxon>Moraxellales</taxon>
        <taxon>Moraxellaceae</taxon>
        <taxon>Acinetobacter</taxon>
    </lineage>
</organism>
<dbReference type="RefSeq" id="WP_308956909.1">
    <property type="nucleotide sequence ID" value="NZ_JAVICY010000024.1"/>
</dbReference>
<dbReference type="AlphaFoldDB" id="A0AAW8JMW1"/>
<sequence length="255" mass="27936">MKAIQKLTLVFASMVSVQGMAADFSFDRPGDAFGTSITPVGHVAWEQSLPSVSYNETKIDGSKQRTINYAADMLFRTGLTDSLELQLGFDGPQWTDSTYRGKTTRSHGLGDVNIGLKQAIDLKDDKLSMAVLARAQIATGNEPFTAHDDIYTLGTSLNYKYSDGLNTGMSMYYSMQNSNFAITAVPNISYKIAGKLSGFSEFVYHKEESQRNEYGVNQGLMYALNSRTQLDGSIGVDLNGDDKNYRAGLGVAFLF</sequence>